<organism evidence="2 3">
    <name type="scientific">Pyronema omphalodes (strain CBS 100304)</name>
    <name type="common">Pyronema confluens</name>
    <dbReference type="NCBI Taxonomy" id="1076935"/>
    <lineage>
        <taxon>Eukaryota</taxon>
        <taxon>Fungi</taxon>
        <taxon>Dikarya</taxon>
        <taxon>Ascomycota</taxon>
        <taxon>Pezizomycotina</taxon>
        <taxon>Pezizomycetes</taxon>
        <taxon>Pezizales</taxon>
        <taxon>Pyronemataceae</taxon>
        <taxon>Pyronema</taxon>
    </lineage>
</organism>
<feature type="compositionally biased region" description="Acidic residues" evidence="1">
    <location>
        <begin position="67"/>
        <end position="82"/>
    </location>
</feature>
<dbReference type="AlphaFoldDB" id="U4LRU9"/>
<evidence type="ECO:0000256" key="1">
    <source>
        <dbReference type="SAM" id="MobiDB-lite"/>
    </source>
</evidence>
<protein>
    <submittedName>
        <fullName evidence="2">Uncharacterized protein</fullName>
    </submittedName>
</protein>
<proteinExistence type="predicted"/>
<accession>U4LRU9</accession>
<feature type="compositionally biased region" description="Basic residues" evidence="1">
    <location>
        <begin position="232"/>
        <end position="244"/>
    </location>
</feature>
<evidence type="ECO:0000313" key="3">
    <source>
        <dbReference type="Proteomes" id="UP000018144"/>
    </source>
</evidence>
<reference evidence="2 3" key="1">
    <citation type="journal article" date="2013" name="PLoS Genet.">
        <title>The genome and development-dependent transcriptomes of Pyronema confluens: a window into fungal evolution.</title>
        <authorList>
            <person name="Traeger S."/>
            <person name="Altegoer F."/>
            <person name="Freitag M."/>
            <person name="Gabaldon T."/>
            <person name="Kempken F."/>
            <person name="Kumar A."/>
            <person name="Marcet-Houben M."/>
            <person name="Poggeler S."/>
            <person name="Stajich J.E."/>
            <person name="Nowrousian M."/>
        </authorList>
    </citation>
    <scope>NUCLEOTIDE SEQUENCE [LARGE SCALE GENOMIC DNA]</scope>
    <source>
        <strain evidence="3">CBS 100304</strain>
        <tissue evidence="2">Vegetative mycelium</tissue>
    </source>
</reference>
<feature type="region of interest" description="Disordered" evidence="1">
    <location>
        <begin position="55"/>
        <end position="84"/>
    </location>
</feature>
<evidence type="ECO:0000313" key="2">
    <source>
        <dbReference type="EMBL" id="CCX30021.1"/>
    </source>
</evidence>
<keyword evidence="3" id="KW-1185">Reference proteome</keyword>
<name>U4LRU9_PYROM</name>
<feature type="region of interest" description="Disordered" evidence="1">
    <location>
        <begin position="143"/>
        <end position="244"/>
    </location>
</feature>
<feature type="compositionally biased region" description="Low complexity" evidence="1">
    <location>
        <begin position="197"/>
        <end position="227"/>
    </location>
</feature>
<dbReference type="EMBL" id="HF935415">
    <property type="protein sequence ID" value="CCX30021.1"/>
    <property type="molecule type" value="Genomic_DNA"/>
</dbReference>
<gene>
    <name evidence="2" type="ORF">PCON_08013</name>
</gene>
<feature type="compositionally biased region" description="Basic and acidic residues" evidence="1">
    <location>
        <begin position="17"/>
        <end position="27"/>
    </location>
</feature>
<feature type="region of interest" description="Disordered" evidence="1">
    <location>
        <begin position="1"/>
        <end position="32"/>
    </location>
</feature>
<dbReference type="Proteomes" id="UP000018144">
    <property type="component" value="Unassembled WGS sequence"/>
</dbReference>
<sequence length="244" mass="27150">MDIRSLLNPQNPAAQDRPIDPEPDRENSSPLRSVITILKSETPPLLSVRDIVLTPEEPNEAVNEAVEAGEDGEPGEPIQEPEDAAHPAVNDDFNLRTAYGCDGVLHYVAPGEYMFQLQSYTGLILVPIERNHGGDIEMVDAGDVNNGREMNNGREVNNGQGVNNGGEVNNGETRRSATPPLSPGVFTRSMTRRPQRQAEQQAQQQQQQQPEQQVQHQKPGQQQQPGQESLHWRQRPRPRKGRQL</sequence>
<feature type="compositionally biased region" description="Low complexity" evidence="1">
    <location>
        <begin position="153"/>
        <end position="171"/>
    </location>
</feature>